<protein>
    <submittedName>
        <fullName evidence="1">Uncharacterized protein</fullName>
    </submittedName>
</protein>
<dbReference type="EMBL" id="AP004096">
    <property type="protein sequence ID" value="BAD07675.1"/>
    <property type="molecule type" value="Genomic_DNA"/>
</dbReference>
<evidence type="ECO:0000313" key="2">
    <source>
        <dbReference type="Proteomes" id="UP000000763"/>
    </source>
</evidence>
<gene>
    <name evidence="1" type="primary">OJ1743_B12.25</name>
</gene>
<dbReference type="Proteomes" id="UP000000763">
    <property type="component" value="Chromosome 2"/>
</dbReference>
<sequence length="130" mass="14053">MQPSIGDRARARTRHVALVEKLALLAMALSGFLVLAPRGFVESRWDCGVTRENIGGGAQVQSGPWAVGSLASAKNGWRLRPLSQVAQLNGELVLDEKLFERLGLAIRWAETPVLQAGHSQGPIAHYCGDR</sequence>
<proteinExistence type="predicted"/>
<reference evidence="2" key="1">
    <citation type="journal article" date="2005" name="Nature">
        <title>The map-based sequence of the rice genome.</title>
        <authorList>
            <consortium name="International rice genome sequencing project (IRGSP)"/>
            <person name="Matsumoto T."/>
            <person name="Wu J."/>
            <person name="Kanamori H."/>
            <person name="Katayose Y."/>
            <person name="Fujisawa M."/>
            <person name="Namiki N."/>
            <person name="Mizuno H."/>
            <person name="Yamamoto K."/>
            <person name="Antonio B.A."/>
            <person name="Baba T."/>
            <person name="Sakata K."/>
            <person name="Nagamura Y."/>
            <person name="Aoki H."/>
            <person name="Arikawa K."/>
            <person name="Arita K."/>
            <person name="Bito T."/>
            <person name="Chiden Y."/>
            <person name="Fujitsuka N."/>
            <person name="Fukunaka R."/>
            <person name="Hamada M."/>
            <person name="Harada C."/>
            <person name="Hayashi A."/>
            <person name="Hijishita S."/>
            <person name="Honda M."/>
            <person name="Hosokawa S."/>
            <person name="Ichikawa Y."/>
            <person name="Idonuma A."/>
            <person name="Iijima M."/>
            <person name="Ikeda M."/>
            <person name="Ikeno M."/>
            <person name="Ito K."/>
            <person name="Ito S."/>
            <person name="Ito T."/>
            <person name="Ito Y."/>
            <person name="Ito Y."/>
            <person name="Iwabuchi A."/>
            <person name="Kamiya K."/>
            <person name="Karasawa W."/>
            <person name="Kurita K."/>
            <person name="Katagiri S."/>
            <person name="Kikuta A."/>
            <person name="Kobayashi H."/>
            <person name="Kobayashi N."/>
            <person name="Machita K."/>
            <person name="Maehara T."/>
            <person name="Masukawa M."/>
            <person name="Mizubayashi T."/>
            <person name="Mukai Y."/>
            <person name="Nagasaki H."/>
            <person name="Nagata Y."/>
            <person name="Naito S."/>
            <person name="Nakashima M."/>
            <person name="Nakama Y."/>
            <person name="Nakamichi Y."/>
            <person name="Nakamura M."/>
            <person name="Meguro A."/>
            <person name="Negishi M."/>
            <person name="Ohta I."/>
            <person name="Ohta T."/>
            <person name="Okamoto M."/>
            <person name="Ono N."/>
            <person name="Saji S."/>
            <person name="Sakaguchi M."/>
            <person name="Sakai K."/>
            <person name="Shibata M."/>
            <person name="Shimokawa T."/>
            <person name="Song J."/>
            <person name="Takazaki Y."/>
            <person name="Terasawa K."/>
            <person name="Tsugane M."/>
            <person name="Tsuji K."/>
            <person name="Ueda S."/>
            <person name="Waki K."/>
            <person name="Yamagata H."/>
            <person name="Yamamoto M."/>
            <person name="Yamamoto S."/>
            <person name="Yamane H."/>
            <person name="Yoshiki S."/>
            <person name="Yoshihara R."/>
            <person name="Yukawa K."/>
            <person name="Zhong H."/>
            <person name="Yano M."/>
            <person name="Yuan Q."/>
            <person name="Ouyang S."/>
            <person name="Liu J."/>
            <person name="Jones K.M."/>
            <person name="Gansberger K."/>
            <person name="Moffat K."/>
            <person name="Hill J."/>
            <person name="Bera J."/>
            <person name="Fadrosh D."/>
            <person name="Jin S."/>
            <person name="Johri S."/>
            <person name="Kim M."/>
            <person name="Overton L."/>
            <person name="Reardon M."/>
            <person name="Tsitrin T."/>
            <person name="Vuong H."/>
            <person name="Weaver B."/>
            <person name="Ciecko A."/>
            <person name="Tallon L."/>
            <person name="Jackson J."/>
            <person name="Pai G."/>
            <person name="Aken S.V."/>
            <person name="Utterback T."/>
            <person name="Reidmuller S."/>
            <person name="Feldblyum T."/>
            <person name="Hsiao J."/>
            <person name="Zismann V."/>
            <person name="Iobst S."/>
            <person name="de Vazeille A.R."/>
            <person name="Buell C.R."/>
            <person name="Ying K."/>
            <person name="Li Y."/>
            <person name="Lu T."/>
            <person name="Huang Y."/>
            <person name="Zhao Q."/>
            <person name="Feng Q."/>
            <person name="Zhang L."/>
            <person name="Zhu J."/>
            <person name="Weng Q."/>
            <person name="Mu J."/>
            <person name="Lu Y."/>
            <person name="Fan D."/>
            <person name="Liu Y."/>
            <person name="Guan J."/>
            <person name="Zhang Y."/>
            <person name="Yu S."/>
            <person name="Liu X."/>
            <person name="Zhang Y."/>
            <person name="Hong G."/>
            <person name="Han B."/>
            <person name="Choisne N."/>
            <person name="Demange N."/>
            <person name="Orjeda G."/>
            <person name="Samain S."/>
            <person name="Cattolico L."/>
            <person name="Pelletier E."/>
            <person name="Couloux A."/>
            <person name="Segurens B."/>
            <person name="Wincker P."/>
            <person name="D'Hont A."/>
            <person name="Scarpelli C."/>
            <person name="Weissenbach J."/>
            <person name="Salanoubat M."/>
            <person name="Quetier F."/>
            <person name="Yu Y."/>
            <person name="Kim H.R."/>
            <person name="Rambo T."/>
            <person name="Currie J."/>
            <person name="Collura K."/>
            <person name="Luo M."/>
            <person name="Yang T."/>
            <person name="Ammiraju J.S.S."/>
            <person name="Engler F."/>
            <person name="Soderlund C."/>
            <person name="Wing R.A."/>
            <person name="Palmer L.E."/>
            <person name="de la Bastide M."/>
            <person name="Spiegel L."/>
            <person name="Nascimento L."/>
            <person name="Zutavern T."/>
            <person name="O'Shaughnessy A."/>
            <person name="Dike S."/>
            <person name="Dedhia N."/>
            <person name="Preston R."/>
            <person name="Balija V."/>
            <person name="McCombie W.R."/>
            <person name="Chow T."/>
            <person name="Chen H."/>
            <person name="Chung M."/>
            <person name="Chen C."/>
            <person name="Shaw J."/>
            <person name="Wu H."/>
            <person name="Hsiao K."/>
            <person name="Chao Y."/>
            <person name="Chu M."/>
            <person name="Cheng C."/>
            <person name="Hour A."/>
            <person name="Lee P."/>
            <person name="Lin S."/>
            <person name="Lin Y."/>
            <person name="Liou J."/>
            <person name="Liu S."/>
            <person name="Hsing Y."/>
            <person name="Raghuvanshi S."/>
            <person name="Mohanty A."/>
            <person name="Bharti A.K."/>
            <person name="Gaur A."/>
            <person name="Gupta V."/>
            <person name="Kumar D."/>
            <person name="Ravi V."/>
            <person name="Vij S."/>
            <person name="Kapur A."/>
            <person name="Khurana P."/>
            <person name="Khurana P."/>
            <person name="Khurana J.P."/>
            <person name="Tyagi A.K."/>
            <person name="Gaikwad K."/>
            <person name="Singh A."/>
            <person name="Dalal V."/>
            <person name="Srivastava S."/>
            <person name="Dixit A."/>
            <person name="Pal A.K."/>
            <person name="Ghazi I.A."/>
            <person name="Yadav M."/>
            <person name="Pandit A."/>
            <person name="Bhargava A."/>
            <person name="Sureshbabu K."/>
            <person name="Batra K."/>
            <person name="Sharma T.R."/>
            <person name="Mohapatra T."/>
            <person name="Singh N.K."/>
            <person name="Messing J."/>
            <person name="Nelson A.B."/>
            <person name="Fuks G."/>
            <person name="Kavchok S."/>
            <person name="Keizer G."/>
            <person name="Linton E."/>
            <person name="Llaca V."/>
            <person name="Song R."/>
            <person name="Tanyolac B."/>
            <person name="Young S."/>
            <person name="Ho-Il K."/>
            <person name="Hahn J.H."/>
            <person name="Sangsakoo G."/>
            <person name="Vanavichit A."/>
            <person name="de Mattos Luiz.A.T."/>
            <person name="Zimmer P.D."/>
            <person name="Malone G."/>
            <person name="Dellagostin O."/>
            <person name="de Oliveira A.C."/>
            <person name="Bevan M."/>
            <person name="Bancroft I."/>
            <person name="Minx P."/>
            <person name="Cordum H."/>
            <person name="Wilson R."/>
            <person name="Cheng Z."/>
            <person name="Jin W."/>
            <person name="Jiang J."/>
            <person name="Leong S.A."/>
            <person name="Iwama H."/>
            <person name="Gojobori T."/>
            <person name="Itoh T."/>
            <person name="Niimura Y."/>
            <person name="Fujii Y."/>
            <person name="Habara T."/>
            <person name="Sakai H."/>
            <person name="Sato Y."/>
            <person name="Wilson G."/>
            <person name="Kumar K."/>
            <person name="McCouch S."/>
            <person name="Juretic N."/>
            <person name="Hoen D."/>
            <person name="Wright S."/>
            <person name="Bruskiewich R."/>
            <person name="Bureau T."/>
            <person name="Miyao A."/>
            <person name="Hirochika H."/>
            <person name="Nishikawa T."/>
            <person name="Kadowaki K."/>
            <person name="Sugiura M."/>
            <person name="Burr B."/>
            <person name="Sasaki T."/>
        </authorList>
    </citation>
    <scope>NUCLEOTIDE SEQUENCE [LARGE SCALE GENOMIC DNA]</scope>
    <source>
        <strain evidence="2">cv. Nipponbare</strain>
    </source>
</reference>
<organism evidence="1 2">
    <name type="scientific">Oryza sativa subsp. japonica</name>
    <name type="common">Rice</name>
    <dbReference type="NCBI Taxonomy" id="39947"/>
    <lineage>
        <taxon>Eukaryota</taxon>
        <taxon>Viridiplantae</taxon>
        <taxon>Streptophyta</taxon>
        <taxon>Embryophyta</taxon>
        <taxon>Tracheophyta</taxon>
        <taxon>Spermatophyta</taxon>
        <taxon>Magnoliopsida</taxon>
        <taxon>Liliopsida</taxon>
        <taxon>Poales</taxon>
        <taxon>Poaceae</taxon>
        <taxon>BOP clade</taxon>
        <taxon>Oryzoideae</taxon>
        <taxon>Oryzeae</taxon>
        <taxon>Oryzinae</taxon>
        <taxon>Oryza</taxon>
        <taxon>Oryza sativa</taxon>
    </lineage>
</organism>
<evidence type="ECO:0000313" key="1">
    <source>
        <dbReference type="EMBL" id="BAD07675.1"/>
    </source>
</evidence>
<reference evidence="2" key="2">
    <citation type="journal article" date="2008" name="Nucleic Acids Res.">
        <title>The rice annotation project database (RAP-DB): 2008 update.</title>
        <authorList>
            <consortium name="The rice annotation project (RAP)"/>
        </authorList>
    </citation>
    <scope>GENOME REANNOTATION</scope>
    <source>
        <strain evidence="2">cv. Nipponbare</strain>
    </source>
</reference>
<name>Q6ZGY6_ORYSJ</name>
<dbReference type="AlphaFoldDB" id="Q6ZGY6"/>
<accession>Q6ZGY6</accession>